<dbReference type="RefSeq" id="WP_268062931.1">
    <property type="nucleotide sequence ID" value="NZ_JAPQFJ010000031.1"/>
</dbReference>
<evidence type="ECO:0000313" key="2">
    <source>
        <dbReference type="Proteomes" id="UP001144612"/>
    </source>
</evidence>
<comment type="caution">
    <text evidence="1">The sequence shown here is derived from an EMBL/GenBank/DDBJ whole genome shotgun (WGS) entry which is preliminary data.</text>
</comment>
<gene>
    <name evidence="1" type="ORF">OW729_18010</name>
</gene>
<dbReference type="EMBL" id="JAPQFJ010000031">
    <property type="protein sequence ID" value="MCY6960494.1"/>
    <property type="molecule type" value="Genomic_DNA"/>
</dbReference>
<sequence length="79" mass="9063">MSEYYLDILGKISLSDYSKIDDYMAIVGEEDNFIITFNNNSIDNSDIVYEMLGNNNFSVKYKGGEENGKLYISATRNKR</sequence>
<proteinExistence type="predicted"/>
<accession>A0ABT4DDV2</accession>
<dbReference type="Proteomes" id="UP001144612">
    <property type="component" value="Unassembled WGS sequence"/>
</dbReference>
<name>A0ABT4DDV2_9CLOT</name>
<evidence type="ECO:0000313" key="1">
    <source>
        <dbReference type="EMBL" id="MCY6960494.1"/>
    </source>
</evidence>
<keyword evidence="2" id="KW-1185">Reference proteome</keyword>
<protein>
    <submittedName>
        <fullName evidence="1">Uncharacterized protein</fullName>
    </submittedName>
</protein>
<reference evidence="1" key="1">
    <citation type="submission" date="2022-12" db="EMBL/GenBank/DDBJ databases">
        <title>Clostridium sp. nov., isolated from industrial wastewater.</title>
        <authorList>
            <person name="Jiayan W."/>
        </authorList>
    </citation>
    <scope>NUCLEOTIDE SEQUENCE</scope>
    <source>
        <strain evidence="1">ZC22-4</strain>
    </source>
</reference>
<organism evidence="1 2">
    <name type="scientific">Clostridium brassicae</name>
    <dbReference type="NCBI Taxonomy" id="2999072"/>
    <lineage>
        <taxon>Bacteria</taxon>
        <taxon>Bacillati</taxon>
        <taxon>Bacillota</taxon>
        <taxon>Clostridia</taxon>
        <taxon>Eubacteriales</taxon>
        <taxon>Clostridiaceae</taxon>
        <taxon>Clostridium</taxon>
    </lineage>
</organism>